<organism evidence="1 2">
    <name type="scientific">Pieris macdunnoughi</name>
    <dbReference type="NCBI Taxonomy" id="345717"/>
    <lineage>
        <taxon>Eukaryota</taxon>
        <taxon>Metazoa</taxon>
        <taxon>Ecdysozoa</taxon>
        <taxon>Arthropoda</taxon>
        <taxon>Hexapoda</taxon>
        <taxon>Insecta</taxon>
        <taxon>Pterygota</taxon>
        <taxon>Neoptera</taxon>
        <taxon>Endopterygota</taxon>
        <taxon>Lepidoptera</taxon>
        <taxon>Glossata</taxon>
        <taxon>Ditrysia</taxon>
        <taxon>Papilionoidea</taxon>
        <taxon>Pieridae</taxon>
        <taxon>Pierinae</taxon>
        <taxon>Pieris</taxon>
    </lineage>
</organism>
<gene>
    <name evidence="1" type="ORF">PMACD_LOCUS15477</name>
</gene>
<dbReference type="PANTHER" id="PTHR20905">
    <property type="entry name" value="N-ACETYLTRANSFERASE-RELATED"/>
    <property type="match status" value="1"/>
</dbReference>
<proteinExistence type="predicted"/>
<reference evidence="1" key="1">
    <citation type="submission" date="2021-02" db="EMBL/GenBank/DDBJ databases">
        <authorList>
            <person name="Steward A R."/>
        </authorList>
    </citation>
    <scope>NUCLEOTIDE SEQUENCE</scope>
</reference>
<comment type="caution">
    <text evidence="1">The sequence shown here is derived from an EMBL/GenBank/DDBJ whole genome shotgun (WGS) entry which is preliminary data.</text>
</comment>
<dbReference type="OrthoDB" id="7380889at2759"/>
<dbReference type="EMBL" id="CAJOBZ010000071">
    <property type="protein sequence ID" value="CAF4948823.1"/>
    <property type="molecule type" value="Genomic_DNA"/>
</dbReference>
<evidence type="ECO:0000313" key="1">
    <source>
        <dbReference type="EMBL" id="CAF4948823.1"/>
    </source>
</evidence>
<dbReference type="PANTHER" id="PTHR20905:SF1">
    <property type="entry name" value="AT07410P-RELATED"/>
    <property type="match status" value="1"/>
</dbReference>
<evidence type="ECO:0008006" key="3">
    <source>
        <dbReference type="Google" id="ProtNLM"/>
    </source>
</evidence>
<dbReference type="Proteomes" id="UP000663880">
    <property type="component" value="Unassembled WGS sequence"/>
</dbReference>
<dbReference type="Gene3D" id="3.40.630.30">
    <property type="match status" value="1"/>
</dbReference>
<dbReference type="SUPFAM" id="SSF55729">
    <property type="entry name" value="Acyl-CoA N-acyltransferases (Nat)"/>
    <property type="match status" value="1"/>
</dbReference>
<accession>A0A821XT38</accession>
<keyword evidence="2" id="KW-1185">Reference proteome</keyword>
<protein>
    <recommendedName>
        <fullName evidence="3">N-acetyltransferase domain-containing protein</fullName>
    </recommendedName>
</protein>
<sequence>MNCFRLLNNNILRMIPRQVCNLEFKRFRKPSPCDVCLYTPEKRPCFDIRNVSIEQGTNKHGKLIRSFLYSHYWPREPSVVGLWMCHNCSYLDVLTDKYSLSGDRFMAYEYIPRTNERKVVGVCVANRVYPWAVDELEEWAHCTSARPERNRMYFIAHCLRSPNLFKKYDVPYLYDVEVLATSSEVAAQGVGSLLLRRVLQYAEEMRLPLVHVIAVSYYTAKMCEKCGMKLEWSMDYSEFIDDAGQRVFFPRRPHHKVSVFTMYFDPKKGAPVPCLPPF</sequence>
<dbReference type="GO" id="GO:0008080">
    <property type="term" value="F:N-acetyltransferase activity"/>
    <property type="evidence" value="ECO:0007669"/>
    <property type="project" value="TreeGrafter"/>
</dbReference>
<dbReference type="InterPro" id="IPR016181">
    <property type="entry name" value="Acyl_CoA_acyltransferase"/>
</dbReference>
<name>A0A821XT38_9NEOP</name>
<evidence type="ECO:0000313" key="2">
    <source>
        <dbReference type="Proteomes" id="UP000663880"/>
    </source>
</evidence>
<dbReference type="AlphaFoldDB" id="A0A821XT38"/>